<reference evidence="2" key="1">
    <citation type="submission" date="2016-01" db="EMBL/GenBank/DDBJ databases">
        <authorList>
            <person name="Storey N.H."/>
            <person name="Neuman B.W."/>
        </authorList>
    </citation>
    <scope>NUCLEOTIDE SEQUENCE [LARGE SCALE GENOMIC DNA]</scope>
    <source>
        <strain evidence="2">NCPPB 2472</strain>
    </source>
</reference>
<evidence type="ECO:0000313" key="2">
    <source>
        <dbReference type="Proteomes" id="UP000063229"/>
    </source>
</evidence>
<gene>
    <name evidence="1" type="ORF">AWM79_16935</name>
</gene>
<proteinExistence type="predicted"/>
<accession>A0A0X1T479</accession>
<name>A0A0X1T479_PSEAA</name>
<organism evidence="1 2">
    <name type="scientific">Pseudomonas agarici</name>
    <dbReference type="NCBI Taxonomy" id="46677"/>
    <lineage>
        <taxon>Bacteria</taxon>
        <taxon>Pseudomonadati</taxon>
        <taxon>Pseudomonadota</taxon>
        <taxon>Gammaproteobacteria</taxon>
        <taxon>Pseudomonadales</taxon>
        <taxon>Pseudomonadaceae</taxon>
        <taxon>Pseudomonas</taxon>
    </lineage>
</organism>
<keyword evidence="2" id="KW-1185">Reference proteome</keyword>
<protein>
    <submittedName>
        <fullName evidence="1">Uncharacterized protein</fullName>
    </submittedName>
</protein>
<dbReference type="Proteomes" id="UP000063229">
    <property type="component" value="Chromosome"/>
</dbReference>
<dbReference type="KEGG" id="pagb:AWM79_16935"/>
<dbReference type="RefSeq" id="WP_017132707.1">
    <property type="nucleotide sequence ID" value="NZ_CP014135.1"/>
</dbReference>
<sequence>MVDKKPASAGFLWPMEKATLHFIPMCSLKIDWASQNNSSLPVFGFFFRKRAQVAIPLARSLPVVAACVQATVLRVNIRKICQGGQKALVYG</sequence>
<evidence type="ECO:0000313" key="1">
    <source>
        <dbReference type="EMBL" id="AMB86893.1"/>
    </source>
</evidence>
<dbReference type="EMBL" id="CP014135">
    <property type="protein sequence ID" value="AMB86893.1"/>
    <property type="molecule type" value="Genomic_DNA"/>
</dbReference>
<dbReference type="AlphaFoldDB" id="A0A0X1T479"/>